<accession>A0A4Q9MQE8</accession>
<dbReference type="AlphaFoldDB" id="A0A4Q9MQE8"/>
<organism evidence="3">
    <name type="scientific">Dichomitus squalens</name>
    <dbReference type="NCBI Taxonomy" id="114155"/>
    <lineage>
        <taxon>Eukaryota</taxon>
        <taxon>Fungi</taxon>
        <taxon>Dikarya</taxon>
        <taxon>Basidiomycota</taxon>
        <taxon>Agaricomycotina</taxon>
        <taxon>Agaricomycetes</taxon>
        <taxon>Polyporales</taxon>
        <taxon>Polyporaceae</taxon>
        <taxon>Dichomitus</taxon>
    </lineage>
</organism>
<proteinExistence type="predicted"/>
<dbReference type="PANTHER" id="PTHR35192:SF2">
    <property type="entry name" value="APPLE DOMAIN-CONTAINING PROTEIN"/>
    <property type="match status" value="1"/>
</dbReference>
<reference evidence="3" key="1">
    <citation type="submission" date="2019-01" db="EMBL/GenBank/DDBJ databases">
        <title>Draft genome sequences of three monokaryotic isolates of the white-rot basidiomycete fungus Dichomitus squalens.</title>
        <authorList>
            <consortium name="DOE Joint Genome Institute"/>
            <person name="Lopez S.C."/>
            <person name="Andreopoulos B."/>
            <person name="Pangilinan J."/>
            <person name="Lipzen A."/>
            <person name="Riley R."/>
            <person name="Ahrendt S."/>
            <person name="Ng V."/>
            <person name="Barry K."/>
            <person name="Daum C."/>
            <person name="Grigoriev I.V."/>
            <person name="Hilden K.S."/>
            <person name="Makela M.R."/>
            <person name="de Vries R.P."/>
        </authorList>
    </citation>
    <scope>NUCLEOTIDE SEQUENCE [LARGE SCALE GENOMIC DNA]</scope>
    <source>
        <strain evidence="3">OM18370.1</strain>
    </source>
</reference>
<evidence type="ECO:0000313" key="3">
    <source>
        <dbReference type="EMBL" id="TBU28461.1"/>
    </source>
</evidence>
<feature type="chain" id="PRO_5020319467" description="Protein CPL1-like domain-containing protein" evidence="1">
    <location>
        <begin position="21"/>
        <end position="398"/>
    </location>
</feature>
<name>A0A4Q9MQE8_9APHY</name>
<dbReference type="InterPro" id="IPR038955">
    <property type="entry name" value="PriA/CPL1_fungi"/>
</dbReference>
<keyword evidence="1" id="KW-0732">Signal</keyword>
<dbReference type="Pfam" id="PF21671">
    <property type="entry name" value="CPL1-like"/>
    <property type="match status" value="1"/>
</dbReference>
<evidence type="ECO:0000256" key="1">
    <source>
        <dbReference type="SAM" id="SignalP"/>
    </source>
</evidence>
<gene>
    <name evidence="3" type="ORF">BD311DRAFT_322124</name>
</gene>
<dbReference type="PANTHER" id="PTHR35192">
    <property type="entry name" value="PROTEIN, PUTATIVE-RELATED"/>
    <property type="match status" value="1"/>
</dbReference>
<sequence>MHFTSALLALVASFVPLIWARSIPSKSRYLGYSVSSGKLDPPEHSVASVSHLRNHPPRQSSQDTCFYINSTTLSSLAVPGSLSDTLATLGSCMCVNSLPSLLQSNFEASYLLGTTDLSIMQQALGTYITDSPYSQTCTYPANSQPMCSADNVCGFSCNPPYTVIGDQCALQESERRTHESAPLIAYRKKTWRLVKRAEAPEVTAAQSTCASHESVCGNVDGPANGFQCVDVQTSPNSCGGCTVQSPFGDRSGSGPTGANCTAISHADAVSCASGKCAIHTCLAGWSVNDEGTGCIEDQNTANTSTLSRGQSTLSMRSRRGLAYQPQQNGSRTAPVKPHADWVRRVLHIRSMQKRDDQHVQVSNFDLESDHTDGVTRVGSKHISADWTRIPDYRRYLIV</sequence>
<dbReference type="EMBL" id="ML143421">
    <property type="protein sequence ID" value="TBU28461.1"/>
    <property type="molecule type" value="Genomic_DNA"/>
</dbReference>
<dbReference type="OrthoDB" id="439917at2759"/>
<dbReference type="Proteomes" id="UP000292957">
    <property type="component" value="Unassembled WGS sequence"/>
</dbReference>
<dbReference type="InterPro" id="IPR048661">
    <property type="entry name" value="CPL1-like"/>
</dbReference>
<evidence type="ECO:0000259" key="2">
    <source>
        <dbReference type="Pfam" id="PF21671"/>
    </source>
</evidence>
<feature type="domain" description="Protein CPL1-like" evidence="2">
    <location>
        <begin position="226"/>
        <end position="295"/>
    </location>
</feature>
<protein>
    <recommendedName>
        <fullName evidence="2">Protein CPL1-like domain-containing protein</fullName>
    </recommendedName>
</protein>
<feature type="signal peptide" evidence="1">
    <location>
        <begin position="1"/>
        <end position="20"/>
    </location>
</feature>